<dbReference type="InterPro" id="IPR052179">
    <property type="entry name" value="DD-CPase-like"/>
</dbReference>
<accession>A0ABS2N8W0</accession>
<dbReference type="Pfam" id="PF02557">
    <property type="entry name" value="VanY"/>
    <property type="match status" value="1"/>
</dbReference>
<sequence length="280" mass="32370">MKKAMILSATTLLLLSGCQQVEEWTDNLMGEKEQAEEPVKPKQESKEQVEEKEKPITKEPEETVPPELQLQEQYFNDVQVVDGKKMIQNPQNVLALVNKEFALGEYKPNDLVRPNVPFVFGEKDLEKAHLRNEAAKALENMFNEAKKQNIYLTAVSGYRSYDYQKMLLEREIAQFGKEKAVLAVAPPGQSEHQSGLAMDISSQSNDFKIDEAFGKTKEGIWLKENAHLFGYILRYPQGKEDITHYQYEPWHFRYVGKDAAKVIFENDWTLEEYFQNVKKI</sequence>
<dbReference type="PANTHER" id="PTHR34385">
    <property type="entry name" value="D-ALANYL-D-ALANINE CARBOXYPEPTIDASE"/>
    <property type="match status" value="1"/>
</dbReference>
<name>A0ABS2N8W0_9BACI</name>
<dbReference type="InterPro" id="IPR058193">
    <property type="entry name" value="VanY/YodJ_core_dom"/>
</dbReference>
<evidence type="ECO:0000313" key="4">
    <source>
        <dbReference type="Proteomes" id="UP001646157"/>
    </source>
</evidence>
<evidence type="ECO:0000256" key="1">
    <source>
        <dbReference type="SAM" id="MobiDB-lite"/>
    </source>
</evidence>
<organism evidence="3 4">
    <name type="scientific">Rossellomorea pakistanensis</name>
    <dbReference type="NCBI Taxonomy" id="992288"/>
    <lineage>
        <taxon>Bacteria</taxon>
        <taxon>Bacillati</taxon>
        <taxon>Bacillota</taxon>
        <taxon>Bacilli</taxon>
        <taxon>Bacillales</taxon>
        <taxon>Bacillaceae</taxon>
        <taxon>Rossellomorea</taxon>
    </lineage>
</organism>
<keyword evidence="3" id="KW-0121">Carboxypeptidase</keyword>
<dbReference type="InterPro" id="IPR003709">
    <property type="entry name" value="VanY-like_core_dom"/>
</dbReference>
<keyword evidence="3" id="KW-0645">Protease</keyword>
<dbReference type="PROSITE" id="PS51257">
    <property type="entry name" value="PROKAR_LIPOPROTEIN"/>
    <property type="match status" value="1"/>
</dbReference>
<dbReference type="EMBL" id="JAFBDZ010000001">
    <property type="protein sequence ID" value="MBM7584220.1"/>
    <property type="molecule type" value="Genomic_DNA"/>
</dbReference>
<gene>
    <name evidence="3" type="ORF">JOC86_000757</name>
</gene>
<feature type="compositionally biased region" description="Basic and acidic residues" evidence="1">
    <location>
        <begin position="29"/>
        <end position="61"/>
    </location>
</feature>
<protein>
    <submittedName>
        <fullName evidence="3">D-alanyl-D-alanine carboxypeptidase</fullName>
        <ecNumber evidence="3">3.4.16.4</ecNumber>
    </submittedName>
</protein>
<dbReference type="EC" id="3.4.16.4" evidence="3"/>
<proteinExistence type="predicted"/>
<feature type="region of interest" description="Disordered" evidence="1">
    <location>
        <begin position="26"/>
        <end position="64"/>
    </location>
</feature>
<dbReference type="PANTHER" id="PTHR34385:SF1">
    <property type="entry name" value="PEPTIDOGLYCAN L-ALANYL-D-GLUTAMATE ENDOPEPTIDASE CWLK"/>
    <property type="match status" value="1"/>
</dbReference>
<keyword evidence="4" id="KW-1185">Reference proteome</keyword>
<comment type="caution">
    <text evidence="3">The sequence shown here is derived from an EMBL/GenBank/DDBJ whole genome shotgun (WGS) entry which is preliminary data.</text>
</comment>
<dbReference type="RefSeq" id="WP_205168402.1">
    <property type="nucleotide sequence ID" value="NZ_JAFBDZ010000001.1"/>
</dbReference>
<keyword evidence="3" id="KW-0378">Hydrolase</keyword>
<reference evidence="3 4" key="1">
    <citation type="submission" date="2021-01" db="EMBL/GenBank/DDBJ databases">
        <title>Genomic Encyclopedia of Type Strains, Phase IV (KMG-IV): sequencing the most valuable type-strain genomes for metagenomic binning, comparative biology and taxonomic classification.</title>
        <authorList>
            <person name="Goeker M."/>
        </authorList>
    </citation>
    <scope>NUCLEOTIDE SEQUENCE [LARGE SCALE GENOMIC DNA]</scope>
    <source>
        <strain evidence="3 4">DSM 24834</strain>
    </source>
</reference>
<evidence type="ECO:0000313" key="3">
    <source>
        <dbReference type="EMBL" id="MBM7584220.1"/>
    </source>
</evidence>
<evidence type="ECO:0000259" key="2">
    <source>
        <dbReference type="Pfam" id="PF02557"/>
    </source>
</evidence>
<dbReference type="GO" id="GO:0009002">
    <property type="term" value="F:serine-type D-Ala-D-Ala carboxypeptidase activity"/>
    <property type="evidence" value="ECO:0007669"/>
    <property type="project" value="UniProtKB-EC"/>
</dbReference>
<dbReference type="CDD" id="cd14852">
    <property type="entry name" value="LD-carboxypeptidase"/>
    <property type="match status" value="1"/>
</dbReference>
<dbReference type="Proteomes" id="UP001646157">
    <property type="component" value="Unassembled WGS sequence"/>
</dbReference>
<dbReference type="Gene3D" id="3.30.1380.10">
    <property type="match status" value="1"/>
</dbReference>
<dbReference type="SUPFAM" id="SSF55166">
    <property type="entry name" value="Hedgehog/DD-peptidase"/>
    <property type="match status" value="1"/>
</dbReference>
<dbReference type="InterPro" id="IPR009045">
    <property type="entry name" value="Zn_M74/Hedgehog-like"/>
</dbReference>
<feature type="domain" description="D-alanyl-D-alanine carboxypeptidase-like core" evidence="2">
    <location>
        <begin position="128"/>
        <end position="257"/>
    </location>
</feature>